<dbReference type="KEGG" id="sbr:SY1_06510"/>
<dbReference type="InterPro" id="IPR005232">
    <property type="entry name" value="LarE"/>
</dbReference>
<dbReference type="EMBL" id="FP929056">
    <property type="protein sequence ID" value="CBL28020.1"/>
    <property type="molecule type" value="Genomic_DNA"/>
</dbReference>
<evidence type="ECO:0000256" key="1">
    <source>
        <dbReference type="PIRSR" id="PIRSR006661-1"/>
    </source>
</evidence>
<dbReference type="InterPro" id="IPR001962">
    <property type="entry name" value="Asn_synthase"/>
</dbReference>
<gene>
    <name evidence="3" type="ORF">SY1_06510</name>
</gene>
<dbReference type="CDD" id="cd01990">
    <property type="entry name" value="LarE-like"/>
    <property type="match status" value="1"/>
</dbReference>
<feature type="active site" description="Nucleophile and sulfur donor" evidence="1">
    <location>
        <position position="183"/>
    </location>
</feature>
<dbReference type="SUPFAM" id="SSF52402">
    <property type="entry name" value="Adenine nucleotide alpha hydrolases-like"/>
    <property type="match status" value="1"/>
</dbReference>
<dbReference type="NCBIfam" id="TIGR00268">
    <property type="entry name" value="ATP-dependent sacrificial sulfur transferase LarE"/>
    <property type="match status" value="1"/>
</dbReference>
<dbReference type="GO" id="GO:0016783">
    <property type="term" value="F:sulfurtransferase activity"/>
    <property type="evidence" value="ECO:0007669"/>
    <property type="project" value="InterPro"/>
</dbReference>
<proteinExistence type="predicted"/>
<protein>
    <recommendedName>
        <fullName evidence="2">Asparagine synthetase domain-containing protein</fullName>
    </recommendedName>
</protein>
<dbReference type="PIRSF" id="PIRSF006661">
    <property type="entry name" value="PP-lp_UCP006661"/>
    <property type="match status" value="1"/>
</dbReference>
<dbReference type="PANTHER" id="PTHR43169:SF2">
    <property type="entry name" value="NAD_GMP SYNTHASE DOMAIN-CONTAINING PROTEIN"/>
    <property type="match status" value="1"/>
</dbReference>
<dbReference type="GO" id="GO:0006529">
    <property type="term" value="P:asparagine biosynthetic process"/>
    <property type="evidence" value="ECO:0007669"/>
    <property type="project" value="InterPro"/>
</dbReference>
<reference evidence="4" key="1">
    <citation type="submission" date="2010-03" db="EMBL/GenBank/DDBJ databases">
        <title>The genome sequence of Synergistetes sp. SGP1.</title>
        <authorList>
            <consortium name="metaHIT consortium -- http://www.metahit.eu/"/>
            <person name="Pajon A."/>
            <person name="Turner K."/>
            <person name="Parkhill J."/>
            <person name="Wade W."/>
            <person name="Vartoukian S."/>
        </authorList>
    </citation>
    <scope>NUCLEOTIDE SEQUENCE [LARGE SCALE GENOMIC DNA]</scope>
    <source>
        <strain evidence="4">SGP1</strain>
    </source>
</reference>
<evidence type="ECO:0000313" key="3">
    <source>
        <dbReference type="EMBL" id="CBL28020.1"/>
    </source>
</evidence>
<dbReference type="AlphaFoldDB" id="A0AB94IW64"/>
<dbReference type="Pfam" id="PF00733">
    <property type="entry name" value="Asn_synthase"/>
    <property type="match status" value="1"/>
</dbReference>
<name>A0AB94IW64_9BACT</name>
<dbReference type="Gene3D" id="3.40.50.620">
    <property type="entry name" value="HUPs"/>
    <property type="match status" value="1"/>
</dbReference>
<sequence>MEGADLESEVEERLRGVRRLLEAMGDVAVMLSGGVDSALLAALAHEALGRHAVAVTIESPLLSADERADAGRLAAQVGIRHKVLPMDELEDAGFVANPRDRCHLCKRMRLEAVVRWAAERGIPWVLDGANADDRGDYRPGMKALMEFGSVRSPLLEAGMTKAEVRAAARAMGLFTWNKPARACLASRIPYGEPVTAEALRRVEAAERFLAGILPPAAQFRVRAHGDLARVEAECRDLPRVLARREAVAEGLRAVGFRYVTLDLVGYRVGSLNEALDQGAAKDVQAPAGTAGAVGTKGVF</sequence>
<dbReference type="GO" id="GO:0004066">
    <property type="term" value="F:asparagine synthase (glutamine-hydrolyzing) activity"/>
    <property type="evidence" value="ECO:0007669"/>
    <property type="project" value="InterPro"/>
</dbReference>
<accession>A0AB94IW64</accession>
<keyword evidence="4" id="KW-1185">Reference proteome</keyword>
<dbReference type="InterPro" id="IPR014729">
    <property type="entry name" value="Rossmann-like_a/b/a_fold"/>
</dbReference>
<dbReference type="InterPro" id="IPR052188">
    <property type="entry name" value="Ni-pincer_cofactor_biosynth"/>
</dbReference>
<feature type="domain" description="Asparagine synthetase" evidence="2">
    <location>
        <begin position="17"/>
        <end position="88"/>
    </location>
</feature>
<dbReference type="RefSeq" id="WP_015556167.1">
    <property type="nucleotide sequence ID" value="NC_021038.1"/>
</dbReference>
<dbReference type="Proteomes" id="UP000008957">
    <property type="component" value="Chromosome"/>
</dbReference>
<dbReference type="PANTHER" id="PTHR43169">
    <property type="entry name" value="EXSB FAMILY PROTEIN"/>
    <property type="match status" value="1"/>
</dbReference>
<evidence type="ECO:0000259" key="2">
    <source>
        <dbReference type="Pfam" id="PF00733"/>
    </source>
</evidence>
<evidence type="ECO:0000313" key="4">
    <source>
        <dbReference type="Proteomes" id="UP000008957"/>
    </source>
</evidence>
<reference evidence="3 4" key="2">
    <citation type="submission" date="2010-03" db="EMBL/GenBank/DDBJ databases">
        <authorList>
            <person name="Pajon A."/>
        </authorList>
    </citation>
    <scope>NUCLEOTIDE SEQUENCE [LARGE SCALE GENOMIC DNA]</scope>
    <source>
        <strain evidence="3 4">SGP1</strain>
    </source>
</reference>
<organism evidence="3 4">
    <name type="scientific">Fretibacterium fastidiosum</name>
    <dbReference type="NCBI Taxonomy" id="651822"/>
    <lineage>
        <taxon>Bacteria</taxon>
        <taxon>Thermotogati</taxon>
        <taxon>Synergistota</taxon>
        <taxon>Synergistia</taxon>
        <taxon>Synergistales</taxon>
        <taxon>Aminobacteriaceae</taxon>
        <taxon>Fretibacterium</taxon>
    </lineage>
</organism>